<dbReference type="InterPro" id="IPR001736">
    <property type="entry name" value="PLipase_D/transphosphatidylase"/>
</dbReference>
<evidence type="ECO:0000259" key="4">
    <source>
        <dbReference type="PROSITE" id="PS51194"/>
    </source>
</evidence>
<dbReference type="SUPFAM" id="SSF56024">
    <property type="entry name" value="Phospholipase D/nuclease"/>
    <property type="match status" value="1"/>
</dbReference>
<dbReference type="SMART" id="SM00487">
    <property type="entry name" value="DEXDc"/>
    <property type="match status" value="1"/>
</dbReference>
<dbReference type="Gene3D" id="3.40.50.10810">
    <property type="entry name" value="Tandem AAA-ATPase domain"/>
    <property type="match status" value="2"/>
</dbReference>
<proteinExistence type="predicted"/>
<reference evidence="5 6" key="1">
    <citation type="submission" date="2020-10" db="EMBL/GenBank/DDBJ databases">
        <authorList>
            <person name="Castelo-Branco R."/>
            <person name="Eusebio N."/>
            <person name="Adriana R."/>
            <person name="Vieira A."/>
            <person name="Brugerolle De Fraissinette N."/>
            <person name="Rezende De Castro R."/>
            <person name="Schneider M.P."/>
            <person name="Vasconcelos V."/>
            <person name="Leao P.N."/>
        </authorList>
    </citation>
    <scope>NUCLEOTIDE SEQUENCE [LARGE SCALE GENOMIC DNA]</scope>
    <source>
        <strain evidence="5 6">LEGE 06226</strain>
    </source>
</reference>
<evidence type="ECO:0000313" key="5">
    <source>
        <dbReference type="EMBL" id="MBE9144085.1"/>
    </source>
</evidence>
<sequence length="1097" mass="127680">MKIPDYIDNSQYKLEEVLRSLILQKSQTNLDIATGFFRIEAWIKLEQELNTLTRLRLLIGRDPAIRPAESDQINLIEYFCQDLKKQLEQKKLKQEYKQQIDRVIAYFQQSHIQVRLFGATTGEFLHAKAYIFDHYSIVGSSNFTLSGIQRNRELNLVNRIPEVAQNLKQDWFEKLWNDPSVDLNYKPKLIEALNASKFGSKPYTPYQVFLKALYELFKDDFLNLEGDRTNLELASFQQEGFERAIRLIEKHQGCIVADAVGLGKTFIGLRVLEYYLMKLRKPRYVPKALVICPAQLRDLVWNKKLDESGIKATVLSHEEISRQNFNIREYSSYDLVVVDESHNFRNSATNRYGNLQRLISGGRRNKRVLLLTATPINNSIFDLYHQILLLTRGSETYYRDQWIPNLKTYFQGIAKGDTMTNLLFETMVRRSRQDVIRRQLAGEEIRIAGKLIKFPKRQLEQFTYNFEENYKGLYSGIATIIENLNLAPYNIKAFKKRKGKEDETEVKRNQALVALQKALYLKRFESSLLAFRNSINTQQEFQKKFYKILTEYGKLLDSKRYRKLISLSESDDELSENSIDEIINLLEEINPKDYAIDALRSHIEQDLNALDRVIAKLDNIQNSVEKGTDYDLKLVAFKNLLETNIKGQKILVFSYFKDTAIYLYEQLMQDTNWLAAMGNPVIEIITGATPGKQRGELVRRFAPKANTETAEEYQQLLSRIKPIDILICTDVLSEGQNLQDAGVLVNYDLHWNPVRMIQRAGRIDRLGTEYETLYIYNCFPEEGLEALLGLVSRLQERIATIDREVGLDASVLGETVSEKSLEELYRLKKADTEAEKQAILEELEQASDLVSLDEMRLPLLEFIQQVGHELVEEIPLGIHSTRQLTPDSNNYPDGGIFLAFRAGEDHFWHFYPRIGVHISTDINHLITDKRKIFNWIKCKQSDFPPPDALPPVQFDNAIFSVLEGATRNLMEYFKKRESSSKLKPQLSGILQKIYLAINQEQLELLEKNELDEEIQKRVIKIVTNVTLKPFEKDIKKIWESYSQHKTVKTLVLELDDFFTEQDLYNDYYIEDDKPLKLIQEQDIQLVCYEWFKPLSIQ</sequence>
<organism evidence="5 6">
    <name type="scientific">Planktothrix mougeotii LEGE 06226</name>
    <dbReference type="NCBI Taxonomy" id="1828728"/>
    <lineage>
        <taxon>Bacteria</taxon>
        <taxon>Bacillati</taxon>
        <taxon>Cyanobacteriota</taxon>
        <taxon>Cyanophyceae</taxon>
        <taxon>Oscillatoriophycideae</taxon>
        <taxon>Oscillatoriales</taxon>
        <taxon>Microcoleaceae</taxon>
        <taxon>Planktothrix</taxon>
    </lineage>
</organism>
<gene>
    <name evidence="5" type="ORF">IQ236_12755</name>
</gene>
<accession>A0ABR9UC94</accession>
<dbReference type="InterPro" id="IPR027417">
    <property type="entry name" value="P-loop_NTPase"/>
</dbReference>
<evidence type="ECO:0000259" key="3">
    <source>
        <dbReference type="PROSITE" id="PS51192"/>
    </source>
</evidence>
<dbReference type="Proteomes" id="UP000640725">
    <property type="component" value="Unassembled WGS sequence"/>
</dbReference>
<evidence type="ECO:0000256" key="1">
    <source>
        <dbReference type="ARBA" id="ARBA00022801"/>
    </source>
</evidence>
<dbReference type="InterPro" id="IPR001650">
    <property type="entry name" value="Helicase_C-like"/>
</dbReference>
<dbReference type="InterPro" id="IPR000330">
    <property type="entry name" value="SNF2_N"/>
</dbReference>
<name>A0ABR9UC94_9CYAN</name>
<dbReference type="CDD" id="cd18793">
    <property type="entry name" value="SF2_C_SNF"/>
    <property type="match status" value="1"/>
</dbReference>
<dbReference type="Pfam" id="PF00176">
    <property type="entry name" value="SNF2-rel_dom"/>
    <property type="match status" value="2"/>
</dbReference>
<dbReference type="InterPro" id="IPR014001">
    <property type="entry name" value="Helicase_ATP-bd"/>
</dbReference>
<dbReference type="PROSITE" id="PS50035">
    <property type="entry name" value="PLD"/>
    <property type="match status" value="1"/>
</dbReference>
<dbReference type="InterPro" id="IPR038718">
    <property type="entry name" value="SNF2-like_sf"/>
</dbReference>
<dbReference type="PROSITE" id="PS51194">
    <property type="entry name" value="HELICASE_CTER"/>
    <property type="match status" value="1"/>
</dbReference>
<comment type="caution">
    <text evidence="5">The sequence shown here is derived from an EMBL/GenBank/DDBJ whole genome shotgun (WGS) entry which is preliminary data.</text>
</comment>
<feature type="domain" description="PLD phosphodiesterase" evidence="2">
    <location>
        <begin position="121"/>
        <end position="147"/>
    </location>
</feature>
<keyword evidence="1" id="KW-0378">Hydrolase</keyword>
<dbReference type="InterPro" id="IPR049730">
    <property type="entry name" value="SNF2/RAD54-like_C"/>
</dbReference>
<evidence type="ECO:0000259" key="2">
    <source>
        <dbReference type="PROSITE" id="PS50035"/>
    </source>
</evidence>
<dbReference type="Pfam" id="PF00271">
    <property type="entry name" value="Helicase_C"/>
    <property type="match status" value="1"/>
</dbReference>
<dbReference type="SMART" id="SM00490">
    <property type="entry name" value="HELICc"/>
    <property type="match status" value="1"/>
</dbReference>
<dbReference type="PANTHER" id="PTHR45766:SF6">
    <property type="entry name" value="SWI_SNF-RELATED MATRIX-ASSOCIATED ACTIN-DEPENDENT REGULATOR OF CHROMATIN SUBFAMILY A-LIKE PROTEIN 1"/>
    <property type="match status" value="1"/>
</dbReference>
<dbReference type="InterPro" id="IPR025202">
    <property type="entry name" value="PLD-like_dom"/>
</dbReference>
<dbReference type="PANTHER" id="PTHR45766">
    <property type="entry name" value="DNA ANNEALING HELICASE AND ENDONUCLEASE ZRANB3 FAMILY MEMBER"/>
    <property type="match status" value="1"/>
</dbReference>
<keyword evidence="6" id="KW-1185">Reference proteome</keyword>
<protein>
    <submittedName>
        <fullName evidence="5">Helicase</fullName>
    </submittedName>
</protein>
<dbReference type="SUPFAM" id="SSF52540">
    <property type="entry name" value="P-loop containing nucleoside triphosphate hydrolases"/>
    <property type="match status" value="2"/>
</dbReference>
<dbReference type="RefSeq" id="WP_193869608.1">
    <property type="nucleotide sequence ID" value="NZ_JADEWU010000025.1"/>
</dbReference>
<dbReference type="PROSITE" id="PS51192">
    <property type="entry name" value="HELICASE_ATP_BIND_1"/>
    <property type="match status" value="1"/>
</dbReference>
<dbReference type="Gene3D" id="3.40.50.300">
    <property type="entry name" value="P-loop containing nucleotide triphosphate hydrolases"/>
    <property type="match status" value="1"/>
</dbReference>
<dbReference type="EMBL" id="JADEWU010000025">
    <property type="protein sequence ID" value="MBE9144085.1"/>
    <property type="molecule type" value="Genomic_DNA"/>
</dbReference>
<keyword evidence="5" id="KW-0347">Helicase</keyword>
<feature type="domain" description="Helicase C-terminal" evidence="4">
    <location>
        <begin position="636"/>
        <end position="809"/>
    </location>
</feature>
<dbReference type="Pfam" id="PF13091">
    <property type="entry name" value="PLDc_2"/>
    <property type="match status" value="1"/>
</dbReference>
<keyword evidence="5" id="KW-0067">ATP-binding</keyword>
<dbReference type="GO" id="GO:0004386">
    <property type="term" value="F:helicase activity"/>
    <property type="evidence" value="ECO:0007669"/>
    <property type="project" value="UniProtKB-KW"/>
</dbReference>
<keyword evidence="5" id="KW-0547">Nucleotide-binding</keyword>
<evidence type="ECO:0000313" key="6">
    <source>
        <dbReference type="Proteomes" id="UP000640725"/>
    </source>
</evidence>
<dbReference type="Gene3D" id="3.30.870.10">
    <property type="entry name" value="Endonuclease Chain A"/>
    <property type="match status" value="1"/>
</dbReference>
<feature type="domain" description="Helicase ATP-binding" evidence="3">
    <location>
        <begin position="245"/>
        <end position="393"/>
    </location>
</feature>